<accession>A0ABR4CZQ2</accession>
<comment type="caution">
    <text evidence="2">The sequence shown here is derived from an EMBL/GenBank/DDBJ whole genome shotgun (WGS) entry which is preliminary data.</text>
</comment>
<evidence type="ECO:0000256" key="1">
    <source>
        <dbReference type="SAM" id="MobiDB-lite"/>
    </source>
</evidence>
<proteinExistence type="predicted"/>
<gene>
    <name evidence="2" type="ORF">VTL71DRAFT_284</name>
</gene>
<feature type="region of interest" description="Disordered" evidence="1">
    <location>
        <begin position="438"/>
        <end position="470"/>
    </location>
</feature>
<sequence>MPLKDWISNGLNLLGMDKAFSDDVSSPRSTESSASFKTAASKISHENSEDAGTPTPIVGAAIMSTMSSSDPVVPVTATPPTVQGIPLIVVDPAGDLFLRFYVTSSSQEITLVKGHKVNGEFIATMKVSRRVLMMNSASSMAMLNPSGSWIESGSTTVDLCDENVAAVELWMKVLHDKVNGESFKTTTIETIWIAIEASRFYFFQLELLGPWFAEWLGVKGGKRLTNFSIDELRQLMYLCHEFDNAEGFAIVTRRLAYENEGHITELNPTKFHHLHLQPRIISGLNAARGNLKTNIHRGLYINRRFLNSDCSCKKDGFFAYELALDRTGAWPLEEVLTGRSQLSIQQVLNRLETFNYIPPNRTCRLCSEDFEWTVVRNVVDSVRYSFGGLCLDCMDPEGKRDWDRDYITHRSTRSQGCRVRHDQPSFYFSWISRKQQPDYHERERESRKRKREDDEVALNGTSSVFGAPTGRRILSARSRRRY</sequence>
<evidence type="ECO:0000313" key="3">
    <source>
        <dbReference type="Proteomes" id="UP001595075"/>
    </source>
</evidence>
<name>A0ABR4CZQ2_9HELO</name>
<organism evidence="2 3">
    <name type="scientific">Oculimacula yallundae</name>
    <dbReference type="NCBI Taxonomy" id="86028"/>
    <lineage>
        <taxon>Eukaryota</taxon>
        <taxon>Fungi</taxon>
        <taxon>Dikarya</taxon>
        <taxon>Ascomycota</taxon>
        <taxon>Pezizomycotina</taxon>
        <taxon>Leotiomycetes</taxon>
        <taxon>Helotiales</taxon>
        <taxon>Ploettnerulaceae</taxon>
        <taxon>Oculimacula</taxon>
    </lineage>
</organism>
<reference evidence="2 3" key="1">
    <citation type="journal article" date="2024" name="Commun. Biol.">
        <title>Comparative genomic analysis of thermophilic fungi reveals convergent evolutionary adaptations and gene losses.</title>
        <authorList>
            <person name="Steindorff A.S."/>
            <person name="Aguilar-Pontes M.V."/>
            <person name="Robinson A.J."/>
            <person name="Andreopoulos B."/>
            <person name="LaButti K."/>
            <person name="Kuo A."/>
            <person name="Mondo S."/>
            <person name="Riley R."/>
            <person name="Otillar R."/>
            <person name="Haridas S."/>
            <person name="Lipzen A."/>
            <person name="Grimwood J."/>
            <person name="Schmutz J."/>
            <person name="Clum A."/>
            <person name="Reid I.D."/>
            <person name="Moisan M.C."/>
            <person name="Butler G."/>
            <person name="Nguyen T.T.M."/>
            <person name="Dewar K."/>
            <person name="Conant G."/>
            <person name="Drula E."/>
            <person name="Henrissat B."/>
            <person name="Hansel C."/>
            <person name="Singer S."/>
            <person name="Hutchinson M.I."/>
            <person name="de Vries R.P."/>
            <person name="Natvig D.O."/>
            <person name="Powell A.J."/>
            <person name="Tsang A."/>
            <person name="Grigoriev I.V."/>
        </authorList>
    </citation>
    <scope>NUCLEOTIDE SEQUENCE [LARGE SCALE GENOMIC DNA]</scope>
    <source>
        <strain evidence="2 3">CBS 494.80</strain>
    </source>
</reference>
<dbReference type="EMBL" id="JAZHXI010000001">
    <property type="protein sequence ID" value="KAL2075341.1"/>
    <property type="molecule type" value="Genomic_DNA"/>
</dbReference>
<feature type="compositionally biased region" description="Polar residues" evidence="1">
    <location>
        <begin position="23"/>
        <end position="38"/>
    </location>
</feature>
<evidence type="ECO:0000313" key="2">
    <source>
        <dbReference type="EMBL" id="KAL2075341.1"/>
    </source>
</evidence>
<dbReference type="Proteomes" id="UP001595075">
    <property type="component" value="Unassembled WGS sequence"/>
</dbReference>
<feature type="region of interest" description="Disordered" evidence="1">
    <location>
        <begin position="22"/>
        <end position="56"/>
    </location>
</feature>
<keyword evidence="3" id="KW-1185">Reference proteome</keyword>
<protein>
    <submittedName>
        <fullName evidence="2">Uncharacterized protein</fullName>
    </submittedName>
</protein>